<gene>
    <name evidence="2" type="ORF">HOLleu_20614</name>
</gene>
<protein>
    <submittedName>
        <fullName evidence="2">Uncharacterized protein</fullName>
    </submittedName>
</protein>
<dbReference type="AlphaFoldDB" id="A0A9Q1C1T4"/>
<comment type="caution">
    <text evidence="2">The sequence shown here is derived from an EMBL/GenBank/DDBJ whole genome shotgun (WGS) entry which is preliminary data.</text>
</comment>
<reference evidence="2" key="1">
    <citation type="submission" date="2021-10" db="EMBL/GenBank/DDBJ databases">
        <title>Tropical sea cucumber genome reveals ecological adaptation and Cuvierian tubules defense mechanism.</title>
        <authorList>
            <person name="Chen T."/>
        </authorList>
    </citation>
    <scope>NUCLEOTIDE SEQUENCE</scope>
    <source>
        <strain evidence="2">Nanhai2018</strain>
        <tissue evidence="2">Muscle</tissue>
    </source>
</reference>
<accession>A0A9Q1C1T4</accession>
<dbReference type="EMBL" id="JAIZAY010000009">
    <property type="protein sequence ID" value="KAJ8036594.1"/>
    <property type="molecule type" value="Genomic_DNA"/>
</dbReference>
<feature type="signal peptide" evidence="1">
    <location>
        <begin position="1"/>
        <end position="28"/>
    </location>
</feature>
<dbReference type="Proteomes" id="UP001152320">
    <property type="component" value="Chromosome 9"/>
</dbReference>
<evidence type="ECO:0000256" key="1">
    <source>
        <dbReference type="SAM" id="SignalP"/>
    </source>
</evidence>
<keyword evidence="3" id="KW-1185">Reference proteome</keyword>
<name>A0A9Q1C1T4_HOLLE</name>
<sequence>MRIVSKVTMKVATTFLLCLVMLQYVCHAKPVCANRHPKLCLLHPGKRGYISSDNTGKEANDYDRSQFTQPKWLDDKITNPVQLDNLFGEEDDDFLPFSNDRPDYNQELLSQLGLEHETRNEHVIRILRTLMEENLSYR</sequence>
<evidence type="ECO:0000313" key="3">
    <source>
        <dbReference type="Proteomes" id="UP001152320"/>
    </source>
</evidence>
<evidence type="ECO:0000313" key="2">
    <source>
        <dbReference type="EMBL" id="KAJ8036594.1"/>
    </source>
</evidence>
<organism evidence="2 3">
    <name type="scientific">Holothuria leucospilota</name>
    <name type="common">Black long sea cucumber</name>
    <name type="synonym">Mertensiothuria leucospilota</name>
    <dbReference type="NCBI Taxonomy" id="206669"/>
    <lineage>
        <taxon>Eukaryota</taxon>
        <taxon>Metazoa</taxon>
        <taxon>Echinodermata</taxon>
        <taxon>Eleutherozoa</taxon>
        <taxon>Echinozoa</taxon>
        <taxon>Holothuroidea</taxon>
        <taxon>Aspidochirotacea</taxon>
        <taxon>Aspidochirotida</taxon>
        <taxon>Holothuriidae</taxon>
        <taxon>Holothuria</taxon>
    </lineage>
</organism>
<keyword evidence="1" id="KW-0732">Signal</keyword>
<feature type="chain" id="PRO_5040297681" evidence="1">
    <location>
        <begin position="29"/>
        <end position="138"/>
    </location>
</feature>
<proteinExistence type="predicted"/>